<dbReference type="EMBL" id="CP053381">
    <property type="protein sequence ID" value="QTP54457.1"/>
    <property type="molecule type" value="Genomic_DNA"/>
</dbReference>
<evidence type="ECO:0000313" key="4">
    <source>
        <dbReference type="Proteomes" id="UP000671868"/>
    </source>
</evidence>
<reference evidence="3 4" key="1">
    <citation type="journal article" date="2021" name="Front. Microbiol.">
        <title>Aerobic Denitrification and Heterotrophic Sulfur Oxidation in the Genus Halomonas Revealed by Six Novel Species Characterizations and Genome-Based Analysis.</title>
        <authorList>
            <person name="Wang L."/>
            <person name="Shao Z."/>
        </authorList>
    </citation>
    <scope>NUCLEOTIDE SEQUENCE [LARGE SCALE GENOMIC DNA]</scope>
    <source>
        <strain evidence="3 4">MCCC 1A11059</strain>
    </source>
</reference>
<dbReference type="InterPro" id="IPR051829">
    <property type="entry name" value="Multiheme_Cytochr_ET"/>
</dbReference>
<sequence>MFSQCIRRIAVIATLALASPALAQNDDAALSAIVEAWLAAPHGDYRSPAFTYWNAEGEVPTNCAACHSQPGFIDFLGADGSTAGVVDTPAAINAPIGCASCHTTAAHELDAVTFPSGVSVAALGGSAVCTACHQGRASSDTVAARVEGLDEDAVVSELGFINVHYAVAAATLHGAHVRGGYQYAGRDYVGRFPHVPSASNCTSCHDPHTTRVATETCLSCHRGVDEITAIRTRHGDFDGDGNTAEGIHGEIETLRTRLGEAIVRYAEEVSEKPIGYAADTFPYFFADSDGNGDISPDEAIFPNRYQSWTPRLLKAAYNYQFAKKDPGAYVHNPGYVLQLLHDSLASLAERIEVEVPAQRRQ</sequence>
<feature type="signal peptide" evidence="2">
    <location>
        <begin position="1"/>
        <end position="23"/>
    </location>
</feature>
<proteinExistence type="predicted"/>
<dbReference type="InterPro" id="IPR036280">
    <property type="entry name" value="Multihaem_cyt_sf"/>
</dbReference>
<dbReference type="PANTHER" id="PTHR35038:SF8">
    <property type="entry name" value="C-TYPE POLYHEME CYTOCHROME OMCC"/>
    <property type="match status" value="1"/>
</dbReference>
<keyword evidence="1 2" id="KW-0732">Signal</keyword>
<evidence type="ECO:0000313" key="3">
    <source>
        <dbReference type="EMBL" id="QTP54457.1"/>
    </source>
</evidence>
<evidence type="ECO:0000256" key="1">
    <source>
        <dbReference type="ARBA" id="ARBA00022729"/>
    </source>
</evidence>
<dbReference type="Gene3D" id="1.10.1130.10">
    <property type="entry name" value="Flavocytochrome C3, Chain A"/>
    <property type="match status" value="1"/>
</dbReference>
<feature type="chain" id="PRO_5047074051" evidence="2">
    <location>
        <begin position="24"/>
        <end position="361"/>
    </location>
</feature>
<gene>
    <name evidence="3" type="ORF">HNO51_07050</name>
</gene>
<dbReference type="SUPFAM" id="SSF48695">
    <property type="entry name" value="Multiheme cytochromes"/>
    <property type="match status" value="1"/>
</dbReference>
<dbReference type="Proteomes" id="UP000671868">
    <property type="component" value="Chromosome"/>
</dbReference>
<keyword evidence="4" id="KW-1185">Reference proteome</keyword>
<dbReference type="PANTHER" id="PTHR35038">
    <property type="entry name" value="DISSIMILATORY SULFITE REDUCTASE SIRA"/>
    <property type="match status" value="1"/>
</dbReference>
<organism evidence="3 4">
    <name type="scientific">Billgrantia sulfidoxydans</name>
    <dbReference type="NCBI Taxonomy" id="2733484"/>
    <lineage>
        <taxon>Bacteria</taxon>
        <taxon>Pseudomonadati</taxon>
        <taxon>Pseudomonadota</taxon>
        <taxon>Gammaproteobacteria</taxon>
        <taxon>Oceanospirillales</taxon>
        <taxon>Halomonadaceae</taxon>
        <taxon>Billgrantia</taxon>
    </lineage>
</organism>
<name>A0ABX7W4A1_9GAMM</name>
<evidence type="ECO:0000256" key="2">
    <source>
        <dbReference type="SAM" id="SignalP"/>
    </source>
</evidence>
<accession>A0ABX7W4A1</accession>
<protein>
    <submittedName>
        <fullName evidence="3">Polyheme membrane-associated cytochrome C</fullName>
    </submittedName>
</protein>
<dbReference type="RefSeq" id="WP_209538828.1">
    <property type="nucleotide sequence ID" value="NZ_CP053381.1"/>
</dbReference>